<gene>
    <name evidence="3" type="ORF">AB205_0030710</name>
</gene>
<organism evidence="3">
    <name type="scientific">Aquarana catesbeiana</name>
    <name type="common">American bullfrog</name>
    <name type="synonym">Rana catesbeiana</name>
    <dbReference type="NCBI Taxonomy" id="8400"/>
    <lineage>
        <taxon>Eukaryota</taxon>
        <taxon>Metazoa</taxon>
        <taxon>Chordata</taxon>
        <taxon>Craniata</taxon>
        <taxon>Vertebrata</taxon>
        <taxon>Euteleostomi</taxon>
        <taxon>Amphibia</taxon>
        <taxon>Batrachia</taxon>
        <taxon>Anura</taxon>
        <taxon>Neobatrachia</taxon>
        <taxon>Ranoidea</taxon>
        <taxon>Ranidae</taxon>
        <taxon>Aquarana</taxon>
    </lineage>
</organism>
<reference evidence="3" key="1">
    <citation type="submission" date="2017-08" db="EMBL/GenBank/DDBJ databases">
        <title>Assembly of the North American Bullfrog Genome.</title>
        <authorList>
            <person name="Warren R.L."/>
            <person name="Vandervalk B.P."/>
            <person name="Kucuk E."/>
            <person name="Birol I."/>
            <person name="Helbing C."/>
            <person name="Pandoh P."/>
            <person name="Behsaz B."/>
            <person name="Mohamadi H."/>
            <person name="Chu J."/>
            <person name="Jackman S."/>
            <person name="Hammond S.A."/>
            <person name="Veldhoen N."/>
            <person name="Kirk H."/>
            <person name="Zhao Y."/>
            <person name="Coope R."/>
            <person name="Pleasance S."/>
            <person name="Moore R."/>
            <person name="Holt R."/>
        </authorList>
    </citation>
    <scope>NUCLEOTIDE SEQUENCE</scope>
    <source>
        <strain evidence="3">Bruno</strain>
        <tissue evidence="3">Liver</tissue>
    </source>
</reference>
<evidence type="ECO:0000256" key="1">
    <source>
        <dbReference type="ARBA" id="ARBA00023054"/>
    </source>
</evidence>
<feature type="non-terminal residue" evidence="3">
    <location>
        <position position="1"/>
    </location>
</feature>
<protein>
    <recommendedName>
        <fullName evidence="4">Coiled-coil domain-containing protein 112</fullName>
    </recommendedName>
</protein>
<sequence>DDGSFFSGAEREYNVQNWKIKVEQAKKAEFFREAEKLKHQITLIEKDRNGLLSNKKNDFQAEHGTLEEYEQKLTNGRRAEKMKTQQHLSKIHNHVKRLQLQLKDVKPTSEFVEKLREMMEEVDNAISAFKEEQRIIYEDLLKEEKTTLIELTAMEKKIEASFINPPERSFKAPSGKALSGGILSSQLPEEVVAFEKFLQQTGGRLGGWDDYDHQSFLKVWTKHKCKPGYLEEALAYLPSRTREDIQLHEAWYQELLFLEEKKKEAIYKWKSRKQQEKQEISKIQEKTKEITESDKQQKDEAQKQKLEEERRKRQQEIEAWKRQKEIEAAAKLEAELKEEEDQQRKQRKERQRQLEVKLIVEEHARIRKEQEEFLQLEREMREEAEREEKRRLAAMEIYRFQDRDQRKIEEKVQEKRAKEEEAKEKEKRLEKLKEKVQVHVDRDPSRLCKLTKGWEERFKNTGPSGTTPLLHIPHR</sequence>
<dbReference type="OrthoDB" id="2152435at2759"/>
<dbReference type="PANTHER" id="PTHR21549:SF0">
    <property type="entry name" value="COILED-COIL DOMAIN-CONTAINING PROTEIN 112"/>
    <property type="match status" value="1"/>
</dbReference>
<proteinExistence type="predicted"/>
<dbReference type="EMBL" id="KV925035">
    <property type="protein sequence ID" value="PIO38594.1"/>
    <property type="molecule type" value="Genomic_DNA"/>
</dbReference>
<keyword evidence="1" id="KW-0175">Coiled coil</keyword>
<evidence type="ECO:0000256" key="2">
    <source>
        <dbReference type="SAM" id="MobiDB-lite"/>
    </source>
</evidence>
<evidence type="ECO:0008006" key="4">
    <source>
        <dbReference type="Google" id="ProtNLM"/>
    </source>
</evidence>
<dbReference type="AlphaFoldDB" id="A0A2G9SES2"/>
<evidence type="ECO:0000313" key="3">
    <source>
        <dbReference type="EMBL" id="PIO38594.1"/>
    </source>
</evidence>
<feature type="region of interest" description="Disordered" evidence="2">
    <location>
        <begin position="288"/>
        <end position="309"/>
    </location>
</feature>
<accession>A0A2G9SES2</accession>
<name>A0A2G9SES2_AQUCT</name>
<dbReference type="PANTHER" id="PTHR21549">
    <property type="entry name" value="MUTATED IN BLADDER CANCER 1"/>
    <property type="match status" value="1"/>
</dbReference>
<dbReference type="InterPro" id="IPR039902">
    <property type="entry name" value="CCDC148/CCDC112"/>
</dbReference>